<proteinExistence type="inferred from homology"/>
<dbReference type="NCBIfam" id="TIGR03819">
    <property type="entry name" value="heli_sec_ATPase"/>
    <property type="match status" value="1"/>
</dbReference>
<dbReference type="InterPro" id="IPR001482">
    <property type="entry name" value="T2SS/T4SS_dom"/>
</dbReference>
<keyword evidence="5" id="KW-1185">Reference proteome</keyword>
<feature type="compositionally biased region" description="Low complexity" evidence="2">
    <location>
        <begin position="69"/>
        <end position="84"/>
    </location>
</feature>
<comment type="similarity">
    <text evidence="1">Belongs to the GSP E family.</text>
</comment>
<dbReference type="SUPFAM" id="SSF52540">
    <property type="entry name" value="P-loop containing nucleoside triphosphate hydrolases"/>
    <property type="match status" value="1"/>
</dbReference>
<sequence length="486" mass="50416">MRPRGARRRAVVRRRHRGGPPTGRGGRPVARRSGRAGEGCRPGTRRRPRRGAGPGGHARPARSRRGARPRSGSGALAPLAPRARGPGRPRRRHRPRGGGGVSVAELEPGLLDRVRARLADRPGELTPHRVAEALREAGRPVGDATVLSVYESLRRDVVGAGPLEPLLRLPGVTDVLVNGPDHVYVDRGEGLEPTSVRFPDDAAVRRLAQRLAALAGRRLDDAAPFADLRLPDGSRFHAVLAPVARPGTTISLRVPAARALRLDDLVAAGSLSGPGAELLRALVASRAAFLVSGGTGGGKTTLLAALLSIVEPAERLVLVEDASELRPDHPHVVGLEGRPANVEGAGAIDLRVLVRQALRMRPDRLVVGEVRGGEVVELLAALNTGHEGGCGTIHANSASAVPARVEALALAAGLDRAAVHSQLASGLAVVLHVARGRDGVRRLAEVGVLDRGTDGLVTVVPAVTAGADGGLHEGPGAGALAEVLAR</sequence>
<dbReference type="EMBL" id="WUEK01000003">
    <property type="protein sequence ID" value="MXG89223.1"/>
    <property type="molecule type" value="Genomic_DNA"/>
</dbReference>
<dbReference type="Proteomes" id="UP000473325">
    <property type="component" value="Unassembled WGS sequence"/>
</dbReference>
<name>A0A6L7EPI3_9ACTN</name>
<feature type="compositionally biased region" description="Basic residues" evidence="2">
    <location>
        <begin position="1"/>
        <end position="18"/>
    </location>
</feature>
<evidence type="ECO:0000313" key="5">
    <source>
        <dbReference type="Proteomes" id="UP000473325"/>
    </source>
</evidence>
<feature type="domain" description="Bacterial type II secretion system protein E" evidence="3">
    <location>
        <begin position="159"/>
        <end position="432"/>
    </location>
</feature>
<evidence type="ECO:0000259" key="3">
    <source>
        <dbReference type="Pfam" id="PF00437"/>
    </source>
</evidence>
<dbReference type="GO" id="GO:0016887">
    <property type="term" value="F:ATP hydrolysis activity"/>
    <property type="evidence" value="ECO:0007669"/>
    <property type="project" value="InterPro"/>
</dbReference>
<dbReference type="Gene3D" id="3.40.50.300">
    <property type="entry name" value="P-loop containing nucleotide triphosphate hydrolases"/>
    <property type="match status" value="1"/>
</dbReference>
<dbReference type="Pfam" id="PF00437">
    <property type="entry name" value="T2SSE"/>
    <property type="match status" value="1"/>
</dbReference>
<dbReference type="PANTHER" id="PTHR30486">
    <property type="entry name" value="TWITCHING MOTILITY PROTEIN PILT"/>
    <property type="match status" value="1"/>
</dbReference>
<evidence type="ECO:0000256" key="1">
    <source>
        <dbReference type="ARBA" id="ARBA00006611"/>
    </source>
</evidence>
<dbReference type="InterPro" id="IPR027417">
    <property type="entry name" value="P-loop_NTPase"/>
</dbReference>
<dbReference type="InterPro" id="IPR022399">
    <property type="entry name" value="TadA-like_ATPase"/>
</dbReference>
<gene>
    <name evidence="4" type="ORF">GRQ65_06640</name>
</gene>
<dbReference type="CDD" id="cd01130">
    <property type="entry name" value="VirB11-like_ATPase"/>
    <property type="match status" value="1"/>
</dbReference>
<dbReference type="AlphaFoldDB" id="A0A6L7EPI3"/>
<accession>A0A6L7EPI3</accession>
<protein>
    <submittedName>
        <fullName evidence="4">TadA family conjugal transfer-associated ATPase</fullName>
    </submittedName>
</protein>
<dbReference type="Gene3D" id="3.30.450.380">
    <property type="match status" value="1"/>
</dbReference>
<feature type="region of interest" description="Disordered" evidence="2">
    <location>
        <begin position="1"/>
        <end position="105"/>
    </location>
</feature>
<feature type="compositionally biased region" description="Basic residues" evidence="2">
    <location>
        <begin position="59"/>
        <end position="68"/>
    </location>
</feature>
<feature type="compositionally biased region" description="Basic residues" evidence="2">
    <location>
        <begin position="85"/>
        <end position="96"/>
    </location>
</feature>
<dbReference type="InterPro" id="IPR050921">
    <property type="entry name" value="T4SS_GSP_E_ATPase"/>
</dbReference>
<organism evidence="4 5">
    <name type="scientific">Nocardioides flavescens</name>
    <dbReference type="NCBI Taxonomy" id="2691959"/>
    <lineage>
        <taxon>Bacteria</taxon>
        <taxon>Bacillati</taxon>
        <taxon>Actinomycetota</taxon>
        <taxon>Actinomycetes</taxon>
        <taxon>Propionibacteriales</taxon>
        <taxon>Nocardioidaceae</taxon>
        <taxon>Nocardioides</taxon>
    </lineage>
</organism>
<dbReference type="PANTHER" id="PTHR30486:SF6">
    <property type="entry name" value="TYPE IV PILUS RETRACTATION ATPASE PILT"/>
    <property type="match status" value="1"/>
</dbReference>
<evidence type="ECO:0000313" key="4">
    <source>
        <dbReference type="EMBL" id="MXG89223.1"/>
    </source>
</evidence>
<evidence type="ECO:0000256" key="2">
    <source>
        <dbReference type="SAM" id="MobiDB-lite"/>
    </source>
</evidence>
<comment type="caution">
    <text evidence="4">The sequence shown here is derived from an EMBL/GenBank/DDBJ whole genome shotgun (WGS) entry which is preliminary data.</text>
</comment>
<reference evidence="4 5" key="1">
    <citation type="submission" date="2019-12" db="EMBL/GenBank/DDBJ databases">
        <authorList>
            <person name="Kun Z."/>
        </authorList>
    </citation>
    <scope>NUCLEOTIDE SEQUENCE [LARGE SCALE GENOMIC DNA]</scope>
    <source>
        <strain evidence="4 5">YIM 123512</strain>
    </source>
</reference>